<feature type="region of interest" description="Disordered" evidence="1">
    <location>
        <begin position="153"/>
        <end position="174"/>
    </location>
</feature>
<name>A0ABP8PDQ3_9NOCA</name>
<reference evidence="4" key="1">
    <citation type="journal article" date="2019" name="Int. J. Syst. Evol. Microbiol.">
        <title>The Global Catalogue of Microorganisms (GCM) 10K type strain sequencing project: providing services to taxonomists for standard genome sequencing and annotation.</title>
        <authorList>
            <consortium name="The Broad Institute Genomics Platform"/>
            <consortium name="The Broad Institute Genome Sequencing Center for Infectious Disease"/>
            <person name="Wu L."/>
            <person name="Ma J."/>
        </authorList>
    </citation>
    <scope>NUCLEOTIDE SEQUENCE [LARGE SCALE GENOMIC DNA]</scope>
    <source>
        <strain evidence="4">JCM 32206</strain>
    </source>
</reference>
<evidence type="ECO:0008006" key="5">
    <source>
        <dbReference type="Google" id="ProtNLM"/>
    </source>
</evidence>
<protein>
    <recommendedName>
        <fullName evidence="5">Dehydratase</fullName>
    </recommendedName>
</protein>
<feature type="compositionally biased region" description="Gly residues" evidence="1">
    <location>
        <begin position="290"/>
        <end position="299"/>
    </location>
</feature>
<dbReference type="RefSeq" id="WP_345349546.1">
    <property type="nucleotide sequence ID" value="NZ_BAABFB010000063.1"/>
</dbReference>
<organism evidence="3 4">
    <name type="scientific">Rhodococcus olei</name>
    <dbReference type="NCBI Taxonomy" id="2161675"/>
    <lineage>
        <taxon>Bacteria</taxon>
        <taxon>Bacillati</taxon>
        <taxon>Actinomycetota</taxon>
        <taxon>Actinomycetes</taxon>
        <taxon>Mycobacteriales</taxon>
        <taxon>Nocardiaceae</taxon>
        <taxon>Rhodococcus</taxon>
    </lineage>
</organism>
<feature type="chain" id="PRO_5045041159" description="Dehydratase" evidence="2">
    <location>
        <begin position="35"/>
        <end position="306"/>
    </location>
</feature>
<dbReference type="Proteomes" id="UP001501183">
    <property type="component" value="Unassembled WGS sequence"/>
</dbReference>
<keyword evidence="2" id="KW-0732">Signal</keyword>
<feature type="region of interest" description="Disordered" evidence="1">
    <location>
        <begin position="272"/>
        <end position="306"/>
    </location>
</feature>
<dbReference type="EMBL" id="BAABFB010000063">
    <property type="protein sequence ID" value="GAA4485859.1"/>
    <property type="molecule type" value="Genomic_DNA"/>
</dbReference>
<comment type="caution">
    <text evidence="3">The sequence shown here is derived from an EMBL/GenBank/DDBJ whole genome shotgun (WGS) entry which is preliminary data.</text>
</comment>
<evidence type="ECO:0000256" key="1">
    <source>
        <dbReference type="SAM" id="MobiDB-lite"/>
    </source>
</evidence>
<gene>
    <name evidence="3" type="ORF">GCM10023094_41380</name>
</gene>
<feature type="signal peptide" evidence="2">
    <location>
        <begin position="1"/>
        <end position="34"/>
    </location>
</feature>
<evidence type="ECO:0000313" key="3">
    <source>
        <dbReference type="EMBL" id="GAA4485859.1"/>
    </source>
</evidence>
<evidence type="ECO:0000256" key="2">
    <source>
        <dbReference type="SAM" id="SignalP"/>
    </source>
</evidence>
<accession>A0ABP8PDQ3</accession>
<feature type="compositionally biased region" description="Polar residues" evidence="1">
    <location>
        <begin position="154"/>
        <end position="167"/>
    </location>
</feature>
<proteinExistence type="predicted"/>
<keyword evidence="4" id="KW-1185">Reference proteome</keyword>
<sequence>MSLRSSATARGVAAPLTAGAFLAGTMLLGSPAFAADTTVDFQNACHARAILPQDISNPFGFTIDAPEAAAVGQEVSYTLQPAPGSLPDKESIATTTDLQRLKLDIDVPANAELVTAELLAGTGKGLGGTAPSVTRIDADGNPDQAGQYLRISGGNETVGNGPNSSADTAGGISVPKTKTDLAGNPTADGSTQFQLPAVRVTVKPVAEGVITPRVRTAGDAGTYDNEANYYTFLARAQAFGSNFNAPSFCIPKDGTKPASDTPFNAGGKALATITVGKGGNPDPDPEPEPGTGGSSGLGSLGETFGS</sequence>
<evidence type="ECO:0000313" key="4">
    <source>
        <dbReference type="Proteomes" id="UP001501183"/>
    </source>
</evidence>